<dbReference type="EMBL" id="KV417290">
    <property type="protein sequence ID" value="KZO95252.1"/>
    <property type="molecule type" value="Genomic_DNA"/>
</dbReference>
<evidence type="ECO:0000313" key="3">
    <source>
        <dbReference type="EMBL" id="KZO95252.1"/>
    </source>
</evidence>
<keyword evidence="2" id="KW-0812">Transmembrane</keyword>
<keyword evidence="4" id="KW-1185">Reference proteome</keyword>
<feature type="region of interest" description="Disordered" evidence="1">
    <location>
        <begin position="51"/>
        <end position="158"/>
    </location>
</feature>
<feature type="compositionally biased region" description="Basic residues" evidence="1">
    <location>
        <begin position="122"/>
        <end position="131"/>
    </location>
</feature>
<proteinExistence type="predicted"/>
<evidence type="ECO:0000256" key="2">
    <source>
        <dbReference type="SAM" id="Phobius"/>
    </source>
</evidence>
<feature type="region of interest" description="Disordered" evidence="1">
    <location>
        <begin position="204"/>
        <end position="232"/>
    </location>
</feature>
<keyword evidence="2" id="KW-0472">Membrane</keyword>
<gene>
    <name evidence="3" type="ORF">CALVIDRAFT_183053</name>
</gene>
<accession>A0A167L238</accession>
<protein>
    <submittedName>
        <fullName evidence="3">Uncharacterized protein</fullName>
    </submittedName>
</protein>
<organism evidence="3 4">
    <name type="scientific">Calocera viscosa (strain TUFC12733)</name>
    <dbReference type="NCBI Taxonomy" id="1330018"/>
    <lineage>
        <taxon>Eukaryota</taxon>
        <taxon>Fungi</taxon>
        <taxon>Dikarya</taxon>
        <taxon>Basidiomycota</taxon>
        <taxon>Agaricomycotina</taxon>
        <taxon>Dacrymycetes</taxon>
        <taxon>Dacrymycetales</taxon>
        <taxon>Dacrymycetaceae</taxon>
        <taxon>Calocera</taxon>
    </lineage>
</organism>
<keyword evidence="2" id="KW-1133">Transmembrane helix</keyword>
<evidence type="ECO:0000313" key="4">
    <source>
        <dbReference type="Proteomes" id="UP000076738"/>
    </source>
</evidence>
<feature type="compositionally biased region" description="Low complexity" evidence="1">
    <location>
        <begin position="135"/>
        <end position="150"/>
    </location>
</feature>
<feature type="transmembrane region" description="Helical" evidence="2">
    <location>
        <begin position="6"/>
        <end position="27"/>
    </location>
</feature>
<name>A0A167L238_CALVF</name>
<feature type="compositionally biased region" description="Low complexity" evidence="1">
    <location>
        <begin position="112"/>
        <end position="121"/>
    </location>
</feature>
<reference evidence="3 4" key="1">
    <citation type="journal article" date="2016" name="Mol. Biol. Evol.">
        <title>Comparative Genomics of Early-Diverging Mushroom-Forming Fungi Provides Insights into the Origins of Lignocellulose Decay Capabilities.</title>
        <authorList>
            <person name="Nagy L.G."/>
            <person name="Riley R."/>
            <person name="Tritt A."/>
            <person name="Adam C."/>
            <person name="Daum C."/>
            <person name="Floudas D."/>
            <person name="Sun H."/>
            <person name="Yadav J.S."/>
            <person name="Pangilinan J."/>
            <person name="Larsson K.H."/>
            <person name="Matsuura K."/>
            <person name="Barry K."/>
            <person name="Labutti K."/>
            <person name="Kuo R."/>
            <person name="Ohm R.A."/>
            <person name="Bhattacharya S.S."/>
            <person name="Shirouzu T."/>
            <person name="Yoshinaga Y."/>
            <person name="Martin F.M."/>
            <person name="Grigoriev I.V."/>
            <person name="Hibbett D.S."/>
        </authorList>
    </citation>
    <scope>NUCLEOTIDE SEQUENCE [LARGE SCALE GENOMIC DNA]</scope>
    <source>
        <strain evidence="3 4">TUFC12733</strain>
    </source>
</reference>
<evidence type="ECO:0000256" key="1">
    <source>
        <dbReference type="SAM" id="MobiDB-lite"/>
    </source>
</evidence>
<dbReference type="AlphaFoldDB" id="A0A167L238"/>
<sequence length="250" mass="26810">MADPPLLAYALLLALLAAATIITLFPVPLPSARRATLAAIFAPQQNKRTPLELVRASQRAREREAPRRLGRQLSLGNDHPITNSRPDLALNLPATPTSTTSTAPQLLPPQPNSQQSDIRAQQPRKQRRADRRRSPPSSSFSSSTAPSSAQNDPPSSRITQTFSLELDPELLSLLSERSRRQRANSLPSPPRPPRKTGALIAATATATSQSGPGGSRRHGPGHGKRLSSLDPYAPEFTPASSLSLSLSLSL</sequence>
<feature type="compositionally biased region" description="Low complexity" evidence="1">
    <location>
        <begin position="88"/>
        <end position="105"/>
    </location>
</feature>
<dbReference type="Proteomes" id="UP000076738">
    <property type="component" value="Unassembled WGS sequence"/>
</dbReference>
<feature type="compositionally biased region" description="Basic residues" evidence="1">
    <location>
        <begin position="215"/>
        <end position="225"/>
    </location>
</feature>